<dbReference type="Proteomes" id="UP001143910">
    <property type="component" value="Unassembled WGS sequence"/>
</dbReference>
<gene>
    <name evidence="1" type="ORF">NQ176_g10937</name>
</gene>
<evidence type="ECO:0000313" key="2">
    <source>
        <dbReference type="Proteomes" id="UP001143910"/>
    </source>
</evidence>
<name>A0ACC1MDJ3_9HYPO</name>
<protein>
    <submittedName>
        <fullName evidence="1">Uncharacterized protein</fullName>
    </submittedName>
</protein>
<accession>A0ACC1MDJ3</accession>
<reference evidence="1" key="1">
    <citation type="submission" date="2022-08" db="EMBL/GenBank/DDBJ databases">
        <title>Genome Sequence of Lecanicillium fungicola.</title>
        <authorList>
            <person name="Buettner E."/>
        </authorList>
    </citation>
    <scope>NUCLEOTIDE SEQUENCE</scope>
    <source>
        <strain evidence="1">Babe33</strain>
    </source>
</reference>
<keyword evidence="2" id="KW-1185">Reference proteome</keyword>
<evidence type="ECO:0000313" key="1">
    <source>
        <dbReference type="EMBL" id="KAJ2962417.1"/>
    </source>
</evidence>
<comment type="caution">
    <text evidence="1">The sequence shown here is derived from an EMBL/GenBank/DDBJ whole genome shotgun (WGS) entry which is preliminary data.</text>
</comment>
<sequence>MGSELGNTPDTKPVARVDGVGIFYITFATVWSLVLFAAMAYLWIKRKTQVLRIRGLPIAFVGILFMHIYWICVVTGYVYGPLMPEVAEYWIMGIWLPLGIALFHASNTRFL</sequence>
<proteinExistence type="predicted"/>
<dbReference type="EMBL" id="JANJQO010003287">
    <property type="protein sequence ID" value="KAJ2962417.1"/>
    <property type="molecule type" value="Genomic_DNA"/>
</dbReference>
<organism evidence="1 2">
    <name type="scientific">Zarea fungicola</name>
    <dbReference type="NCBI Taxonomy" id="93591"/>
    <lineage>
        <taxon>Eukaryota</taxon>
        <taxon>Fungi</taxon>
        <taxon>Dikarya</taxon>
        <taxon>Ascomycota</taxon>
        <taxon>Pezizomycotina</taxon>
        <taxon>Sordariomycetes</taxon>
        <taxon>Hypocreomycetidae</taxon>
        <taxon>Hypocreales</taxon>
        <taxon>Cordycipitaceae</taxon>
        <taxon>Zarea</taxon>
    </lineage>
</organism>